<dbReference type="PANTHER" id="PTHR47974">
    <property type="entry name" value="OS07G0415500 PROTEIN"/>
    <property type="match status" value="1"/>
</dbReference>
<dbReference type="GO" id="GO:0016020">
    <property type="term" value="C:membrane"/>
    <property type="evidence" value="ECO:0007669"/>
    <property type="project" value="UniProtKB-SubCell"/>
</dbReference>
<name>A0A438DYB8_VITVI</name>
<gene>
    <name evidence="9" type="primary">PK1_27</name>
    <name evidence="9" type="ORF">CK203_092356</name>
</gene>
<keyword evidence="4" id="KW-1133">Transmembrane helix</keyword>
<reference evidence="9 10" key="1">
    <citation type="journal article" date="2018" name="PLoS Genet.">
        <title>Population sequencing reveals clonal diversity and ancestral inbreeding in the grapevine cultivar Chardonnay.</title>
        <authorList>
            <person name="Roach M.J."/>
            <person name="Johnson D.L."/>
            <person name="Bohlmann J."/>
            <person name="van Vuuren H.J."/>
            <person name="Jones S.J."/>
            <person name="Pretorius I.S."/>
            <person name="Schmidt S.A."/>
            <person name="Borneman A.R."/>
        </authorList>
    </citation>
    <scope>NUCLEOTIDE SEQUENCE [LARGE SCALE GENOMIC DNA]</scope>
    <source>
        <strain evidence="10">cv. Chardonnay</strain>
        <tissue evidence="9">Leaf</tissue>
    </source>
</reference>
<keyword evidence="6" id="KW-1015">Disulfide bond</keyword>
<evidence type="ECO:0000256" key="7">
    <source>
        <dbReference type="ARBA" id="ARBA00023180"/>
    </source>
</evidence>
<proteinExistence type="predicted"/>
<dbReference type="AlphaFoldDB" id="A0A438DYB8"/>
<dbReference type="GO" id="GO:0016301">
    <property type="term" value="F:kinase activity"/>
    <property type="evidence" value="ECO:0007669"/>
    <property type="project" value="UniProtKB-KW"/>
</dbReference>
<comment type="subcellular location">
    <subcellularLocation>
        <location evidence="1">Membrane</location>
        <topology evidence="1">Single-pass membrane protein</topology>
    </subcellularLocation>
</comment>
<dbReference type="EMBL" id="QGNW01001458">
    <property type="protein sequence ID" value="RVW40483.1"/>
    <property type="molecule type" value="Genomic_DNA"/>
</dbReference>
<keyword evidence="9" id="KW-0418">Kinase</keyword>
<dbReference type="Gene3D" id="2.90.10.10">
    <property type="entry name" value="Bulb-type lectin domain"/>
    <property type="match status" value="1"/>
</dbReference>
<keyword evidence="9" id="KW-0675">Receptor</keyword>
<accession>A0A438DYB8</accession>
<keyword evidence="7" id="KW-0325">Glycoprotein</keyword>
<protein>
    <submittedName>
        <fullName evidence="9">Putative receptor protein kinase ZmPK1</fullName>
    </submittedName>
</protein>
<evidence type="ECO:0000256" key="2">
    <source>
        <dbReference type="ARBA" id="ARBA00022692"/>
    </source>
</evidence>
<evidence type="ECO:0000259" key="8">
    <source>
        <dbReference type="PROSITE" id="PS50927"/>
    </source>
</evidence>
<evidence type="ECO:0000256" key="5">
    <source>
        <dbReference type="ARBA" id="ARBA00023136"/>
    </source>
</evidence>
<evidence type="ECO:0000256" key="6">
    <source>
        <dbReference type="ARBA" id="ARBA00023157"/>
    </source>
</evidence>
<dbReference type="Proteomes" id="UP000288805">
    <property type="component" value="Unassembled WGS sequence"/>
</dbReference>
<sequence length="175" mass="19383">MLLETQHDGTSKTWPEGQCEFSPFTPVKESIDFLNSGSTIHLHSPLQISDQETEHMNHIPKLMDRTVGSSLSVEKSNDVLISANGIFSAGFYQVGNNTFCFAIWFTKSWGATTVWMANHDQPVNGRGSKLSLLRNGNLILTDGVPVRRIPENIRLESDFSVEEQISIGTLSSGEE</sequence>
<evidence type="ECO:0000313" key="9">
    <source>
        <dbReference type="EMBL" id="RVW40483.1"/>
    </source>
</evidence>
<dbReference type="PANTHER" id="PTHR47974:SF3">
    <property type="entry name" value="RECEPTOR-LIKE SERINE_THREONINE-PROTEIN KINASE"/>
    <property type="match status" value="1"/>
</dbReference>
<evidence type="ECO:0000313" key="10">
    <source>
        <dbReference type="Proteomes" id="UP000288805"/>
    </source>
</evidence>
<dbReference type="InterPro" id="IPR036426">
    <property type="entry name" value="Bulb-type_lectin_dom_sf"/>
</dbReference>
<evidence type="ECO:0000256" key="4">
    <source>
        <dbReference type="ARBA" id="ARBA00022989"/>
    </source>
</evidence>
<keyword evidence="9" id="KW-0808">Transferase</keyword>
<evidence type="ECO:0000256" key="1">
    <source>
        <dbReference type="ARBA" id="ARBA00004167"/>
    </source>
</evidence>
<keyword evidence="5" id="KW-0472">Membrane</keyword>
<dbReference type="SUPFAM" id="SSF51110">
    <property type="entry name" value="alpha-D-mannose-specific plant lectins"/>
    <property type="match status" value="1"/>
</dbReference>
<dbReference type="PROSITE" id="PS50927">
    <property type="entry name" value="BULB_LECTIN"/>
    <property type="match status" value="1"/>
</dbReference>
<comment type="caution">
    <text evidence="9">The sequence shown here is derived from an EMBL/GenBank/DDBJ whole genome shotgun (WGS) entry which is preliminary data.</text>
</comment>
<dbReference type="InterPro" id="IPR001480">
    <property type="entry name" value="Bulb-type_lectin_dom"/>
</dbReference>
<evidence type="ECO:0000256" key="3">
    <source>
        <dbReference type="ARBA" id="ARBA00022729"/>
    </source>
</evidence>
<feature type="domain" description="Bulb-type lectin" evidence="8">
    <location>
        <begin position="65"/>
        <end position="175"/>
    </location>
</feature>
<keyword evidence="2" id="KW-0812">Transmembrane</keyword>
<keyword evidence="3" id="KW-0732">Signal</keyword>
<organism evidence="9 10">
    <name type="scientific">Vitis vinifera</name>
    <name type="common">Grape</name>
    <dbReference type="NCBI Taxonomy" id="29760"/>
    <lineage>
        <taxon>Eukaryota</taxon>
        <taxon>Viridiplantae</taxon>
        <taxon>Streptophyta</taxon>
        <taxon>Embryophyta</taxon>
        <taxon>Tracheophyta</taxon>
        <taxon>Spermatophyta</taxon>
        <taxon>Magnoliopsida</taxon>
        <taxon>eudicotyledons</taxon>
        <taxon>Gunneridae</taxon>
        <taxon>Pentapetalae</taxon>
        <taxon>rosids</taxon>
        <taxon>Vitales</taxon>
        <taxon>Vitaceae</taxon>
        <taxon>Viteae</taxon>
        <taxon>Vitis</taxon>
    </lineage>
</organism>